<evidence type="ECO:0000313" key="4">
    <source>
        <dbReference type="EMBL" id="MDV2620805.1"/>
    </source>
</evidence>
<dbReference type="PROSITE" id="PS50937">
    <property type="entry name" value="HTH_MERR_2"/>
    <property type="match status" value="1"/>
</dbReference>
<evidence type="ECO:0000313" key="5">
    <source>
        <dbReference type="Proteomes" id="UP001280897"/>
    </source>
</evidence>
<dbReference type="GO" id="GO:0003677">
    <property type="term" value="F:DNA binding"/>
    <property type="evidence" value="ECO:0007669"/>
    <property type="project" value="UniProtKB-KW"/>
</dbReference>
<dbReference type="PANTHER" id="PTHR30204">
    <property type="entry name" value="REDOX-CYCLING DRUG-SENSING TRANSCRIPTIONAL ACTIVATOR SOXR"/>
    <property type="match status" value="1"/>
</dbReference>
<proteinExistence type="predicted"/>
<protein>
    <submittedName>
        <fullName evidence="4">MerR family transcriptional regulator</fullName>
    </submittedName>
</protein>
<dbReference type="RefSeq" id="WP_065124382.1">
    <property type="nucleotide sequence ID" value="NZ_CAKMBA010000003.1"/>
</dbReference>
<reference evidence="4" key="1">
    <citation type="journal article" date="2023" name="PeerJ">
        <title>Selection and evaluation of lactic acid bacteria from chicken feces in Thailand as potential probiotics.</title>
        <authorList>
            <person name="Khurajog B."/>
            <person name="Disastra Y."/>
            <person name="Lawwyne L.D."/>
            <person name="Sirichokchatchawan W."/>
            <person name="Niyomtham W."/>
            <person name="Yindee J."/>
            <person name="Hampson D.J."/>
            <person name="Prapasarakul N."/>
        </authorList>
    </citation>
    <scope>NUCLEOTIDE SEQUENCE</scope>
    <source>
        <strain evidence="4">BF9</strain>
    </source>
</reference>
<keyword evidence="2" id="KW-0812">Transmembrane</keyword>
<name>A0AAW8YG16_PEDAC</name>
<dbReference type="Pfam" id="PF13411">
    <property type="entry name" value="MerR_1"/>
    <property type="match status" value="1"/>
</dbReference>
<dbReference type="AlphaFoldDB" id="A0AAW8YG16"/>
<evidence type="ECO:0000259" key="3">
    <source>
        <dbReference type="PROSITE" id="PS50937"/>
    </source>
</evidence>
<dbReference type="SUPFAM" id="SSF46955">
    <property type="entry name" value="Putative DNA-binding domain"/>
    <property type="match status" value="1"/>
</dbReference>
<evidence type="ECO:0000256" key="2">
    <source>
        <dbReference type="SAM" id="Phobius"/>
    </source>
</evidence>
<keyword evidence="2" id="KW-1133">Transmembrane helix</keyword>
<dbReference type="CDD" id="cd01106">
    <property type="entry name" value="HTH_TipAL-Mta"/>
    <property type="match status" value="1"/>
</dbReference>
<keyword evidence="2" id="KW-0472">Membrane</keyword>
<comment type="caution">
    <text evidence="4">The sequence shown here is derived from an EMBL/GenBank/DDBJ whole genome shotgun (WGS) entry which is preliminary data.</text>
</comment>
<organism evidence="4 5">
    <name type="scientific">Pediococcus acidilactici</name>
    <dbReference type="NCBI Taxonomy" id="1254"/>
    <lineage>
        <taxon>Bacteria</taxon>
        <taxon>Bacillati</taxon>
        <taxon>Bacillota</taxon>
        <taxon>Bacilli</taxon>
        <taxon>Lactobacillales</taxon>
        <taxon>Lactobacillaceae</taxon>
        <taxon>Pediococcus</taxon>
        <taxon>Pediococcus acidilactici group</taxon>
    </lineage>
</organism>
<feature type="transmembrane region" description="Helical" evidence="2">
    <location>
        <begin position="167"/>
        <end position="188"/>
    </location>
</feature>
<dbReference type="GO" id="GO:0003700">
    <property type="term" value="F:DNA-binding transcription factor activity"/>
    <property type="evidence" value="ECO:0007669"/>
    <property type="project" value="InterPro"/>
</dbReference>
<dbReference type="InterPro" id="IPR000551">
    <property type="entry name" value="MerR-type_HTH_dom"/>
</dbReference>
<dbReference type="PANTHER" id="PTHR30204:SF96">
    <property type="entry name" value="CHROMOSOME-ANCHORING PROTEIN RACA"/>
    <property type="match status" value="1"/>
</dbReference>
<sequence>MANYSTGELAKKVGVSIRTVQYYDRRQLLSPAKLSEAGRRVYTDHELEQLELITFLKSLGLSLNNIKELLNSPNFDEVLQTLLNQEELQLKQKIKQQEDTLKTIGEIKHWLTDQIPITPNSFIGIEESIRRRRSLTRKRSALFVFGGLIDILEILAIWYGISSSNWWVVVAAFCPIIVAVAIAVYAYYRSVEYVCPQCEAYFKPAFGEFFWAKHSPKTRWLGCPNCDYEGYCVEI</sequence>
<dbReference type="Gene3D" id="1.10.1660.10">
    <property type="match status" value="1"/>
</dbReference>
<evidence type="ECO:0000256" key="1">
    <source>
        <dbReference type="ARBA" id="ARBA00023125"/>
    </source>
</evidence>
<keyword evidence="1" id="KW-0238">DNA-binding</keyword>
<feature type="transmembrane region" description="Helical" evidence="2">
    <location>
        <begin position="140"/>
        <end position="161"/>
    </location>
</feature>
<dbReference type="InterPro" id="IPR047057">
    <property type="entry name" value="MerR_fam"/>
</dbReference>
<reference evidence="4" key="2">
    <citation type="submission" date="2023-10" db="EMBL/GenBank/DDBJ databases">
        <authorList>
            <person name="Khurajog B."/>
        </authorList>
    </citation>
    <scope>NUCLEOTIDE SEQUENCE</scope>
    <source>
        <strain evidence="4">BF9</strain>
    </source>
</reference>
<feature type="domain" description="HTH merR-type" evidence="3">
    <location>
        <begin position="3"/>
        <end position="72"/>
    </location>
</feature>
<dbReference type="EMBL" id="JAWJAV010000002">
    <property type="protein sequence ID" value="MDV2620805.1"/>
    <property type="molecule type" value="Genomic_DNA"/>
</dbReference>
<dbReference type="Proteomes" id="UP001280897">
    <property type="component" value="Unassembled WGS sequence"/>
</dbReference>
<dbReference type="SMART" id="SM00422">
    <property type="entry name" value="HTH_MERR"/>
    <property type="match status" value="1"/>
</dbReference>
<dbReference type="PRINTS" id="PR00040">
    <property type="entry name" value="HTHMERR"/>
</dbReference>
<gene>
    <name evidence="4" type="ORF">R0G89_03545</name>
</gene>
<dbReference type="InterPro" id="IPR009061">
    <property type="entry name" value="DNA-bd_dom_put_sf"/>
</dbReference>
<accession>A0AAW8YG16</accession>